<evidence type="ECO:0000313" key="1">
    <source>
        <dbReference type="EMBL" id="KAF5715988.1"/>
    </source>
</evidence>
<reference evidence="1 2" key="1">
    <citation type="submission" date="2020-05" db="EMBL/GenBank/DDBJ databases">
        <title>Identification and distribution of gene clusters putatively required for synthesis of sphingolipid metabolism inhibitors in phylogenetically diverse species of the filamentous fungus Fusarium.</title>
        <authorList>
            <person name="Kim H.-S."/>
            <person name="Busman M."/>
            <person name="Brown D.W."/>
            <person name="Divon H."/>
            <person name="Uhlig S."/>
            <person name="Proctor R.H."/>
        </authorList>
    </citation>
    <scope>NUCLEOTIDE SEQUENCE [LARGE SCALE GENOMIC DNA]</scope>
    <source>
        <strain evidence="1 2">NRRL 26131</strain>
    </source>
</reference>
<dbReference type="Proteomes" id="UP000532311">
    <property type="component" value="Unassembled WGS sequence"/>
</dbReference>
<organism evidence="1 2">
    <name type="scientific">Fusarium globosum</name>
    <dbReference type="NCBI Taxonomy" id="78864"/>
    <lineage>
        <taxon>Eukaryota</taxon>
        <taxon>Fungi</taxon>
        <taxon>Dikarya</taxon>
        <taxon>Ascomycota</taxon>
        <taxon>Pezizomycotina</taxon>
        <taxon>Sordariomycetes</taxon>
        <taxon>Hypocreomycetidae</taxon>
        <taxon>Hypocreales</taxon>
        <taxon>Nectriaceae</taxon>
        <taxon>Fusarium</taxon>
        <taxon>Fusarium fujikuroi species complex</taxon>
    </lineage>
</organism>
<gene>
    <name evidence="1" type="ORF">FGLOB1_2764</name>
</gene>
<name>A0A8H5YNQ9_9HYPO</name>
<protein>
    <submittedName>
        <fullName evidence="1">Uncharacterized protein</fullName>
    </submittedName>
</protein>
<proteinExistence type="predicted"/>
<dbReference type="AlphaFoldDB" id="A0A8H5YNQ9"/>
<keyword evidence="2" id="KW-1185">Reference proteome</keyword>
<comment type="caution">
    <text evidence="1">The sequence shown here is derived from an EMBL/GenBank/DDBJ whole genome shotgun (WGS) entry which is preliminary data.</text>
</comment>
<evidence type="ECO:0000313" key="2">
    <source>
        <dbReference type="Proteomes" id="UP000532311"/>
    </source>
</evidence>
<sequence length="220" mass="24474">MCNYIYKELSCQHHYHLVESWCPKYIETERRCPPTIVSKQYWGDDICGKEFGSLGANPFFWPMWDGGHFVPLLTRKRRLQAWQKLWYLFGGGWRPIDSPGPALEESPKAGGMGGTEDSAQTPAMCIFSPPTGESLGHHSSAYSTVGSMPRTGQALSPINSDLISTLDATPPASGATPMIICMRGLMTVIRAAYYQATPLGLISREKKKKQPNHIWHGKES</sequence>
<dbReference type="EMBL" id="JAAQPF010000101">
    <property type="protein sequence ID" value="KAF5715988.1"/>
    <property type="molecule type" value="Genomic_DNA"/>
</dbReference>
<accession>A0A8H5YNQ9</accession>